<gene>
    <name evidence="1" type="ORF">AUJ35_01845</name>
</gene>
<dbReference type="EMBL" id="MNUV01000035">
    <property type="protein sequence ID" value="OIO07538.1"/>
    <property type="molecule type" value="Genomic_DNA"/>
</dbReference>
<organism evidence="1 2">
    <name type="scientific">Candidatus Falkowbacteria bacterium CG1_02_41_21</name>
    <dbReference type="NCBI Taxonomy" id="1805147"/>
    <lineage>
        <taxon>Bacteria</taxon>
        <taxon>Candidatus Falkowiibacteriota</taxon>
    </lineage>
</organism>
<proteinExistence type="predicted"/>
<comment type="caution">
    <text evidence="1">The sequence shown here is derived from an EMBL/GenBank/DDBJ whole genome shotgun (WGS) entry which is preliminary data.</text>
</comment>
<evidence type="ECO:0000313" key="1">
    <source>
        <dbReference type="EMBL" id="OIO07538.1"/>
    </source>
</evidence>
<sequence length="211" mass="24405">MKNFNFPNQEDDINFYNTEKYSQALEPKSESERKLWPQLEGAERPIKNILKRINRLSLDKFPEAQFITMGSCSGHSTKDGKLIEFGVENSTTPDILFEIKVKHEAITDENNEEWDNIEDLDTNNSEKFIGFFRSLFNSAVEQVNKKFNGEVIRFGYIDRKNGGNFINKEFISPEPVLVYTPKEEKTYYSYNYSGLVCQNNFGGIKKLILPG</sequence>
<evidence type="ECO:0000313" key="2">
    <source>
        <dbReference type="Proteomes" id="UP000182860"/>
    </source>
</evidence>
<accession>A0A1J4T6Z0</accession>
<dbReference type="AlphaFoldDB" id="A0A1J4T6Z0"/>
<dbReference type="Proteomes" id="UP000182860">
    <property type="component" value="Unassembled WGS sequence"/>
</dbReference>
<name>A0A1J4T6Z0_9BACT</name>
<reference evidence="1 2" key="1">
    <citation type="journal article" date="2016" name="Environ. Microbiol.">
        <title>Genomic resolution of a cold subsurface aquifer community provides metabolic insights for novel microbes adapted to high CO concentrations.</title>
        <authorList>
            <person name="Probst A.J."/>
            <person name="Castelle C.J."/>
            <person name="Singh A."/>
            <person name="Brown C.T."/>
            <person name="Anantharaman K."/>
            <person name="Sharon I."/>
            <person name="Hug L.A."/>
            <person name="Burstein D."/>
            <person name="Emerson J.B."/>
            <person name="Thomas B.C."/>
            <person name="Banfield J.F."/>
        </authorList>
    </citation>
    <scope>NUCLEOTIDE SEQUENCE [LARGE SCALE GENOMIC DNA]</scope>
    <source>
        <strain evidence="1">CG1_02_41_21</strain>
    </source>
</reference>
<protein>
    <submittedName>
        <fullName evidence="1">Uncharacterized protein</fullName>
    </submittedName>
</protein>